<comment type="caution">
    <text evidence="3">The sequence shown here is derived from an EMBL/GenBank/DDBJ whole genome shotgun (WGS) entry which is preliminary data.</text>
</comment>
<evidence type="ECO:0000256" key="2">
    <source>
        <dbReference type="SAM" id="SignalP"/>
    </source>
</evidence>
<dbReference type="AlphaFoldDB" id="A0A246FFA1"/>
<dbReference type="EMBL" id="NJBA01000001">
    <property type="protein sequence ID" value="OWP52985.1"/>
    <property type="molecule type" value="Genomic_DNA"/>
</dbReference>
<feature type="chain" id="PRO_5011249161" description="DUF1090 domain-containing protein" evidence="2">
    <location>
        <begin position="20"/>
        <end position="88"/>
    </location>
</feature>
<name>A0A246FFA1_PSENT</name>
<sequence>MKRAALLITAALLASPAFADDLCSTNLQKVDDAVKTTTNNTQAQEQAMRLQEKAAQAQAAGNTKECIAHTEKALKLLKDNTGDGGANG</sequence>
<reference evidence="3 4" key="1">
    <citation type="submission" date="2017-06" db="EMBL/GenBank/DDBJ databases">
        <title>Draft genome of Pseudomonas nitroreducens DF05.</title>
        <authorList>
            <person name="Iyer R."/>
        </authorList>
    </citation>
    <scope>NUCLEOTIDE SEQUENCE [LARGE SCALE GENOMIC DNA]</scope>
    <source>
        <strain evidence="3 4">DF05</strain>
    </source>
</reference>
<keyword evidence="1" id="KW-0175">Coiled coil</keyword>
<keyword evidence="2" id="KW-0732">Signal</keyword>
<protein>
    <recommendedName>
        <fullName evidence="5">DUF1090 domain-containing protein</fullName>
    </recommendedName>
</protein>
<evidence type="ECO:0008006" key="5">
    <source>
        <dbReference type="Google" id="ProtNLM"/>
    </source>
</evidence>
<dbReference type="RefSeq" id="WP_017518972.1">
    <property type="nucleotide sequence ID" value="NZ_CP189774.1"/>
</dbReference>
<accession>A0A246FFA1</accession>
<feature type="signal peptide" evidence="2">
    <location>
        <begin position="1"/>
        <end position="19"/>
    </location>
</feature>
<organism evidence="3 4">
    <name type="scientific">Pseudomonas nitroreducens</name>
    <dbReference type="NCBI Taxonomy" id="46680"/>
    <lineage>
        <taxon>Bacteria</taxon>
        <taxon>Pseudomonadati</taxon>
        <taxon>Pseudomonadota</taxon>
        <taxon>Gammaproteobacteria</taxon>
        <taxon>Pseudomonadales</taxon>
        <taxon>Pseudomonadaceae</taxon>
        <taxon>Pseudomonas</taxon>
    </lineage>
</organism>
<gene>
    <name evidence="3" type="ORF">CEG18_03850</name>
</gene>
<evidence type="ECO:0000313" key="3">
    <source>
        <dbReference type="EMBL" id="OWP52985.1"/>
    </source>
</evidence>
<feature type="coiled-coil region" evidence="1">
    <location>
        <begin position="33"/>
        <end position="60"/>
    </location>
</feature>
<evidence type="ECO:0000256" key="1">
    <source>
        <dbReference type="SAM" id="Coils"/>
    </source>
</evidence>
<dbReference type="eggNOG" id="ENOG50317MZ">
    <property type="taxonomic scope" value="Bacteria"/>
</dbReference>
<evidence type="ECO:0000313" key="4">
    <source>
        <dbReference type="Proteomes" id="UP000198145"/>
    </source>
</evidence>
<dbReference type="Proteomes" id="UP000198145">
    <property type="component" value="Unassembled WGS sequence"/>
</dbReference>
<proteinExistence type="predicted"/>
<dbReference type="STRING" id="46680.GCA_000807755_05033"/>